<sequence>MTSQPQPRRTRAVRIVLGVCTVALLACAGLAGWNLRAAGLYNQATATLTATLRDAAAANSDIKQLLAQQQQTDAQLAEAQQASMLLLPSVRAAIAHNSQVSGALTERLQQQVDATTQSTPQATTGDSTTNSQGGEPALTDEQREQIEQMLRNNEQTQESQDQAVQHDGERHSGTDTSGGDAKPW</sequence>
<dbReference type="Proteomes" id="UP000030636">
    <property type="component" value="Chromosome"/>
</dbReference>
<protein>
    <submittedName>
        <fullName evidence="3">Cell surface protein</fullName>
    </submittedName>
</protein>
<proteinExistence type="predicted"/>
<keyword evidence="2" id="KW-1133">Transmembrane helix</keyword>
<feature type="compositionally biased region" description="Basic and acidic residues" evidence="1">
    <location>
        <begin position="164"/>
        <end position="173"/>
    </location>
</feature>
<reference evidence="3 4" key="1">
    <citation type="journal article" date="2015" name="Genome Announc.">
        <title>Bifidobacterium pseudolongum Strain PV8-2, Isolated from a Stool Sample of an Anemic Kenyan Infant.</title>
        <authorList>
            <person name="Vazquez-Gutierrez P."/>
            <person name="Lacroix C."/>
            <person name="Chassard C."/>
            <person name="Klumpp J."/>
            <person name="Stevens M.J."/>
            <person name="Jans C."/>
        </authorList>
    </citation>
    <scope>NUCLEOTIDE SEQUENCE [LARGE SCALE GENOMIC DNA]</scope>
    <source>
        <strain evidence="3 4">PV8-2</strain>
    </source>
</reference>
<dbReference type="AlphaFoldDB" id="A0A0A7I765"/>
<organism evidence="3 4">
    <name type="scientific">Bifidobacterium pseudolongum PV8-2</name>
    <dbReference type="NCBI Taxonomy" id="1447715"/>
    <lineage>
        <taxon>Bacteria</taxon>
        <taxon>Bacillati</taxon>
        <taxon>Actinomycetota</taxon>
        <taxon>Actinomycetes</taxon>
        <taxon>Bifidobacteriales</taxon>
        <taxon>Bifidobacteriaceae</taxon>
        <taxon>Bifidobacterium</taxon>
    </lineage>
</organism>
<feature type="compositionally biased region" description="Polar residues" evidence="1">
    <location>
        <begin position="111"/>
        <end position="133"/>
    </location>
</feature>
<dbReference type="KEGG" id="bpsp:AH67_03570"/>
<dbReference type="RefSeq" id="WP_052177260.1">
    <property type="nucleotide sequence ID" value="NZ_CP007457.1"/>
</dbReference>
<dbReference type="STRING" id="1447715.AH67_03570"/>
<evidence type="ECO:0000313" key="3">
    <source>
        <dbReference type="EMBL" id="AIZ16117.1"/>
    </source>
</evidence>
<dbReference type="EMBL" id="CP007457">
    <property type="protein sequence ID" value="AIZ16117.1"/>
    <property type="molecule type" value="Genomic_DNA"/>
</dbReference>
<gene>
    <name evidence="3" type="ORF">AH67_03570</name>
</gene>
<feature type="compositionally biased region" description="Polar residues" evidence="1">
    <location>
        <begin position="150"/>
        <end position="163"/>
    </location>
</feature>
<dbReference type="Pfam" id="PF20070">
    <property type="entry name" value="DUF6466"/>
    <property type="match status" value="1"/>
</dbReference>
<evidence type="ECO:0000313" key="4">
    <source>
        <dbReference type="Proteomes" id="UP000030636"/>
    </source>
</evidence>
<dbReference type="InterPro" id="IPR046314">
    <property type="entry name" value="DUF6466"/>
</dbReference>
<evidence type="ECO:0000256" key="2">
    <source>
        <dbReference type="SAM" id="Phobius"/>
    </source>
</evidence>
<feature type="transmembrane region" description="Helical" evidence="2">
    <location>
        <begin position="12"/>
        <end position="33"/>
    </location>
</feature>
<name>A0A0A7I765_9BIFI</name>
<evidence type="ECO:0000256" key="1">
    <source>
        <dbReference type="SAM" id="MobiDB-lite"/>
    </source>
</evidence>
<keyword evidence="4" id="KW-1185">Reference proteome</keyword>
<feature type="region of interest" description="Disordered" evidence="1">
    <location>
        <begin position="111"/>
        <end position="184"/>
    </location>
</feature>
<accession>A0A0A7I765</accession>
<keyword evidence="2" id="KW-0812">Transmembrane</keyword>
<keyword evidence="2" id="KW-0472">Membrane</keyword>
<dbReference type="HOGENOM" id="CLU_111960_0_0_11"/>